<name>A0A1M7DZJ8_9RHOB</name>
<dbReference type="Proteomes" id="UP000184444">
    <property type="component" value="Unassembled WGS sequence"/>
</dbReference>
<evidence type="ECO:0000259" key="1">
    <source>
        <dbReference type="Pfam" id="PF13340"/>
    </source>
</evidence>
<feature type="domain" description="Insertion element IS402-like" evidence="1">
    <location>
        <begin position="6"/>
        <end position="40"/>
    </location>
</feature>
<dbReference type="OrthoDB" id="32553at2"/>
<dbReference type="Pfam" id="PF13340">
    <property type="entry name" value="DUF4096"/>
    <property type="match status" value="1"/>
</dbReference>
<reference evidence="3" key="1">
    <citation type="submission" date="2016-11" db="EMBL/GenBank/DDBJ databases">
        <authorList>
            <person name="Varghese N."/>
            <person name="Submissions S."/>
        </authorList>
    </citation>
    <scope>NUCLEOTIDE SEQUENCE [LARGE SCALE GENOMIC DNA]</scope>
    <source>
        <strain evidence="3">DSM 6637</strain>
    </source>
</reference>
<evidence type="ECO:0000313" key="3">
    <source>
        <dbReference type="Proteomes" id="UP000184444"/>
    </source>
</evidence>
<dbReference type="AlphaFoldDB" id="A0A1M7DZJ8"/>
<organism evidence="2 3">
    <name type="scientific">Paracoccus solventivorans</name>
    <dbReference type="NCBI Taxonomy" id="53463"/>
    <lineage>
        <taxon>Bacteria</taxon>
        <taxon>Pseudomonadati</taxon>
        <taxon>Pseudomonadota</taxon>
        <taxon>Alphaproteobacteria</taxon>
        <taxon>Rhodobacterales</taxon>
        <taxon>Paracoccaceae</taxon>
        <taxon>Paracoccus</taxon>
    </lineage>
</organism>
<protein>
    <submittedName>
        <fullName evidence="2">Putative transposase of IS4/5 family</fullName>
    </submittedName>
</protein>
<keyword evidence="3" id="KW-1185">Reference proteome</keyword>
<sequence>MARFDLTDFEWELIRPLLPNKPRGVARVDDRRVLNGIFWV</sequence>
<dbReference type="RefSeq" id="WP_143159589.1">
    <property type="nucleotide sequence ID" value="NZ_FRCK01000001.1"/>
</dbReference>
<proteinExistence type="predicted"/>
<dbReference type="InterPro" id="IPR025161">
    <property type="entry name" value="IS402-like_dom"/>
</dbReference>
<evidence type="ECO:0000313" key="2">
    <source>
        <dbReference type="EMBL" id="SHL84853.1"/>
    </source>
</evidence>
<dbReference type="EMBL" id="FRCK01000001">
    <property type="protein sequence ID" value="SHL84853.1"/>
    <property type="molecule type" value="Genomic_DNA"/>
</dbReference>
<accession>A0A1M7DZJ8</accession>
<gene>
    <name evidence="2" type="ORF">SAMN05444389_101666</name>
</gene>
<feature type="non-terminal residue" evidence="2">
    <location>
        <position position="40"/>
    </location>
</feature>